<keyword evidence="2" id="KW-1133">Transmembrane helix</keyword>
<sequence>MEALYVLIPIAIGVMIVVVIAFIYTVRSGQYDDLEGPAYRILMDDDDPRIPHQNQSNRKLAKAPAEETEH</sequence>
<evidence type="ECO:0000313" key="3">
    <source>
        <dbReference type="EMBL" id="SKA78667.1"/>
    </source>
</evidence>
<evidence type="ECO:0000313" key="4">
    <source>
        <dbReference type="Proteomes" id="UP000190460"/>
    </source>
</evidence>
<dbReference type="EMBL" id="FUYB01000007">
    <property type="protein sequence ID" value="SKA78667.1"/>
    <property type="molecule type" value="Genomic_DNA"/>
</dbReference>
<feature type="transmembrane region" description="Helical" evidence="2">
    <location>
        <begin position="6"/>
        <end position="26"/>
    </location>
</feature>
<dbReference type="OrthoDB" id="9802763at2"/>
<keyword evidence="4" id="KW-1185">Reference proteome</keyword>
<reference evidence="3 4" key="1">
    <citation type="submission" date="2017-02" db="EMBL/GenBank/DDBJ databases">
        <authorList>
            <person name="Peterson S.W."/>
        </authorList>
    </citation>
    <scope>NUCLEOTIDE SEQUENCE [LARGE SCALE GENOMIC DNA]</scope>
    <source>
        <strain evidence="3 4">ATCC 49788</strain>
    </source>
</reference>
<accession>A0A1T4WNF1</accession>
<evidence type="ECO:0000256" key="1">
    <source>
        <dbReference type="SAM" id="MobiDB-lite"/>
    </source>
</evidence>
<keyword evidence="2" id="KW-0812">Transmembrane</keyword>
<evidence type="ECO:0000256" key="2">
    <source>
        <dbReference type="SAM" id="Phobius"/>
    </source>
</evidence>
<dbReference type="Proteomes" id="UP000190460">
    <property type="component" value="Unassembled WGS sequence"/>
</dbReference>
<dbReference type="STRING" id="92487.SAMN02745130_01909"/>
<dbReference type="Pfam" id="PF03597">
    <property type="entry name" value="FixS"/>
    <property type="match status" value="1"/>
</dbReference>
<organism evidence="3 4">
    <name type="scientific">Thiothrix eikelboomii</name>
    <dbReference type="NCBI Taxonomy" id="92487"/>
    <lineage>
        <taxon>Bacteria</taxon>
        <taxon>Pseudomonadati</taxon>
        <taxon>Pseudomonadota</taxon>
        <taxon>Gammaproteobacteria</taxon>
        <taxon>Thiotrichales</taxon>
        <taxon>Thiotrichaceae</taxon>
        <taxon>Thiothrix</taxon>
    </lineage>
</organism>
<dbReference type="RefSeq" id="WP_078922374.1">
    <property type="nucleotide sequence ID" value="NZ_FUYB01000007.1"/>
</dbReference>
<dbReference type="InterPro" id="IPR004714">
    <property type="entry name" value="Cyt_oxidase_maturation_cbb3"/>
</dbReference>
<dbReference type="PANTHER" id="PTHR41532">
    <property type="entry name" value="FIXS PROTEIN"/>
    <property type="match status" value="1"/>
</dbReference>
<keyword evidence="2" id="KW-0472">Membrane</keyword>
<dbReference type="PANTHER" id="PTHR41532:SF1">
    <property type="entry name" value="FIXS PROTEIN"/>
    <property type="match status" value="1"/>
</dbReference>
<proteinExistence type="predicted"/>
<dbReference type="AlphaFoldDB" id="A0A1T4WNF1"/>
<dbReference type="NCBIfam" id="TIGR00847">
    <property type="entry name" value="ccoS"/>
    <property type="match status" value="1"/>
</dbReference>
<gene>
    <name evidence="3" type="ORF">SAMN02745130_01909</name>
</gene>
<feature type="region of interest" description="Disordered" evidence="1">
    <location>
        <begin position="45"/>
        <end position="70"/>
    </location>
</feature>
<name>A0A1T4WNF1_9GAMM</name>
<protein>
    <submittedName>
        <fullName evidence="3">Cytochrome oxidase maturation protein, cbb3-type</fullName>
    </submittedName>
</protein>